<feature type="transmembrane region" description="Helical" evidence="2">
    <location>
        <begin position="116"/>
        <end position="135"/>
    </location>
</feature>
<keyword evidence="5" id="KW-1185">Reference proteome</keyword>
<feature type="transmembrane region" description="Helical" evidence="2">
    <location>
        <begin position="49"/>
        <end position="69"/>
    </location>
</feature>
<accession>A0AAD7B7Y3</accession>
<evidence type="ECO:0000313" key="5">
    <source>
        <dbReference type="Proteomes" id="UP001221142"/>
    </source>
</evidence>
<evidence type="ECO:0000259" key="3">
    <source>
        <dbReference type="Pfam" id="PF20152"/>
    </source>
</evidence>
<protein>
    <recommendedName>
        <fullName evidence="3">DUF6534 domain-containing protein</fullName>
    </recommendedName>
</protein>
<keyword evidence="2" id="KW-0472">Membrane</keyword>
<evidence type="ECO:0000313" key="4">
    <source>
        <dbReference type="EMBL" id="KAJ7613152.1"/>
    </source>
</evidence>
<dbReference type="Proteomes" id="UP001221142">
    <property type="component" value="Unassembled WGS sequence"/>
</dbReference>
<feature type="transmembrane region" description="Helical" evidence="2">
    <location>
        <begin position="231"/>
        <end position="253"/>
    </location>
</feature>
<feature type="transmembrane region" description="Helical" evidence="2">
    <location>
        <begin position="142"/>
        <end position="162"/>
    </location>
</feature>
<keyword evidence="2" id="KW-1133">Transmembrane helix</keyword>
<feature type="transmembrane region" description="Helical" evidence="2">
    <location>
        <begin position="259"/>
        <end position="280"/>
    </location>
</feature>
<dbReference type="Pfam" id="PF20152">
    <property type="entry name" value="DUF6534"/>
    <property type="match status" value="1"/>
</dbReference>
<name>A0AAD7B7Y3_9AGAR</name>
<feature type="region of interest" description="Disordered" evidence="1">
    <location>
        <begin position="289"/>
        <end position="310"/>
    </location>
</feature>
<dbReference type="PANTHER" id="PTHR40465">
    <property type="entry name" value="CHROMOSOME 1, WHOLE GENOME SHOTGUN SEQUENCE"/>
    <property type="match status" value="1"/>
</dbReference>
<reference evidence="4" key="1">
    <citation type="submission" date="2023-03" db="EMBL/GenBank/DDBJ databases">
        <title>Massive genome expansion in bonnet fungi (Mycena s.s.) driven by repeated elements and novel gene families across ecological guilds.</title>
        <authorList>
            <consortium name="Lawrence Berkeley National Laboratory"/>
            <person name="Harder C.B."/>
            <person name="Miyauchi S."/>
            <person name="Viragh M."/>
            <person name="Kuo A."/>
            <person name="Thoen E."/>
            <person name="Andreopoulos B."/>
            <person name="Lu D."/>
            <person name="Skrede I."/>
            <person name="Drula E."/>
            <person name="Henrissat B."/>
            <person name="Morin E."/>
            <person name="Kohler A."/>
            <person name="Barry K."/>
            <person name="LaButti K."/>
            <person name="Morin E."/>
            <person name="Salamov A."/>
            <person name="Lipzen A."/>
            <person name="Mereny Z."/>
            <person name="Hegedus B."/>
            <person name="Baldrian P."/>
            <person name="Stursova M."/>
            <person name="Weitz H."/>
            <person name="Taylor A."/>
            <person name="Grigoriev I.V."/>
            <person name="Nagy L.G."/>
            <person name="Martin F."/>
            <person name="Kauserud H."/>
        </authorList>
    </citation>
    <scope>NUCLEOTIDE SEQUENCE</scope>
    <source>
        <strain evidence="4">9284</strain>
    </source>
</reference>
<feature type="domain" description="DUF6534" evidence="3">
    <location>
        <begin position="190"/>
        <end position="283"/>
    </location>
</feature>
<evidence type="ECO:0000256" key="2">
    <source>
        <dbReference type="SAM" id="Phobius"/>
    </source>
</evidence>
<dbReference type="PANTHER" id="PTHR40465:SF1">
    <property type="entry name" value="DUF6534 DOMAIN-CONTAINING PROTEIN"/>
    <property type="match status" value="1"/>
</dbReference>
<organism evidence="4 5">
    <name type="scientific">Roridomyces roridus</name>
    <dbReference type="NCBI Taxonomy" id="1738132"/>
    <lineage>
        <taxon>Eukaryota</taxon>
        <taxon>Fungi</taxon>
        <taxon>Dikarya</taxon>
        <taxon>Basidiomycota</taxon>
        <taxon>Agaricomycotina</taxon>
        <taxon>Agaricomycetes</taxon>
        <taxon>Agaricomycetidae</taxon>
        <taxon>Agaricales</taxon>
        <taxon>Marasmiineae</taxon>
        <taxon>Mycenaceae</taxon>
        <taxon>Roridomyces</taxon>
    </lineage>
</organism>
<feature type="transmembrane region" description="Helical" evidence="2">
    <location>
        <begin position="182"/>
        <end position="205"/>
    </location>
</feature>
<gene>
    <name evidence="4" type="ORF">FB45DRAFT_1009132</name>
</gene>
<proteinExistence type="predicted"/>
<comment type="caution">
    <text evidence="4">The sequence shown here is derived from an EMBL/GenBank/DDBJ whole genome shotgun (WGS) entry which is preliminary data.</text>
</comment>
<sequence length="377" mass="40998">MAGAGLLCLRPHVDRSFYPRQVCHAFGLAAVLICTHPKIAAAFSKYRKFIIYLTVVATANIIVQCGIIYQPLILQYGSLFEFVFVFVCGADGHGVTIVGEVESFIFAPTLLPGDSFIISIVSAPIQLFAGWRLLVITEFKNFFIPALIGALSLTAFGLGMFFSALVVMNRKFQEFDKFTTVATLWLVLGASCDVVIALAMSYTLLTRKWSALRANRRSHSSSRVDAHIDRIVRLAVGTCSLTALTAVADVVLFRVIPGTMVFIVAFPLANLHICSMLAMLNCRGVGSGSDTENPGSASASRDLESQSSDSMCQSKILRAVSVSALEYERGESQMAVLPRVVYLREGAQEGSQAPLDDNNNIIPLRFEVGIRVPREGV</sequence>
<dbReference type="AlphaFoldDB" id="A0AAD7B7Y3"/>
<dbReference type="EMBL" id="JARKIF010000029">
    <property type="protein sequence ID" value="KAJ7613152.1"/>
    <property type="molecule type" value="Genomic_DNA"/>
</dbReference>
<feature type="transmembrane region" description="Helical" evidence="2">
    <location>
        <begin position="17"/>
        <end position="37"/>
    </location>
</feature>
<evidence type="ECO:0000256" key="1">
    <source>
        <dbReference type="SAM" id="MobiDB-lite"/>
    </source>
</evidence>
<dbReference type="InterPro" id="IPR045339">
    <property type="entry name" value="DUF6534"/>
</dbReference>
<keyword evidence="2" id="KW-0812">Transmembrane</keyword>